<dbReference type="Pfam" id="PF10536">
    <property type="entry name" value="PMD"/>
    <property type="match status" value="1"/>
</dbReference>
<gene>
    <name evidence="3" type="ORF">E5676_scaffold21G001760</name>
</gene>
<evidence type="ECO:0000313" key="4">
    <source>
        <dbReference type="Proteomes" id="UP000321947"/>
    </source>
</evidence>
<evidence type="ECO:0000259" key="2">
    <source>
        <dbReference type="Pfam" id="PF10551"/>
    </source>
</evidence>
<accession>A0A5D3CXW3</accession>
<sequence>MLRQSHVQLDSLMLAREAWDGKRKAVAKVFGDWDESYKLLSRWLYMVKHTNLGTIVERRVQAIPIEGRVILSSVFWAFGPCIETFSRCRPLIQIDSTHLYGKYRGKLLIATTIDLNGHRLPLAFAFVEEESTDSWGWFLRHLKQVVTHDEVRLVSDRHAGIISAVNNLENGWIGSNCHHRFCLCHVISNFYKMYKFTPLKNYAYQKWTQAHDEGFRYGWMTTNLSECMNGVLKGARMLPINALAQIAFFKCVDQRVHVITMRWIGQNKVLNNDAHSVVTLVVTDGGFYEISRLGFIQLDRHLIIALIERWRPETHTFHMSVGECTITLQDVEVLVGLPVDGEPIIDHRHDDWLHVCQELLGVIPPPEQIRGSKLSLTWLGAEFSGLAGDANKETITRYARAYILQLMGWIMQGIQTRSATHVVSQYMYMFDLLQLSQESYKVVIDSLPHFCTNGHDIWRTISHLICFYISEWHHPDRVLRQFDRVIHLVMRWLNLRRFIATGPSVEQFNMDRSNNSRLRNVEDDRQQVLNICNNNEQYMENIHYMYDVPIVPTPVQRRRALVQEPDQLEELDQHVEEVLPVT</sequence>
<evidence type="ECO:0000259" key="1">
    <source>
        <dbReference type="Pfam" id="PF10536"/>
    </source>
</evidence>
<dbReference type="Proteomes" id="UP000321947">
    <property type="component" value="Unassembled WGS sequence"/>
</dbReference>
<organism evidence="3 4">
    <name type="scientific">Cucumis melo var. makuwa</name>
    <name type="common">Oriental melon</name>
    <dbReference type="NCBI Taxonomy" id="1194695"/>
    <lineage>
        <taxon>Eukaryota</taxon>
        <taxon>Viridiplantae</taxon>
        <taxon>Streptophyta</taxon>
        <taxon>Embryophyta</taxon>
        <taxon>Tracheophyta</taxon>
        <taxon>Spermatophyta</taxon>
        <taxon>Magnoliopsida</taxon>
        <taxon>eudicotyledons</taxon>
        <taxon>Gunneridae</taxon>
        <taxon>Pentapetalae</taxon>
        <taxon>rosids</taxon>
        <taxon>fabids</taxon>
        <taxon>Cucurbitales</taxon>
        <taxon>Cucurbitaceae</taxon>
        <taxon>Benincaseae</taxon>
        <taxon>Cucumis</taxon>
    </lineage>
</organism>
<dbReference type="InterPro" id="IPR044824">
    <property type="entry name" value="MAIN-like"/>
</dbReference>
<dbReference type="PANTHER" id="PTHR46033:SF8">
    <property type="entry name" value="PROTEIN MAINTENANCE OF MERISTEMS-LIKE"/>
    <property type="match status" value="1"/>
</dbReference>
<dbReference type="GO" id="GO:0010073">
    <property type="term" value="P:meristem maintenance"/>
    <property type="evidence" value="ECO:0007669"/>
    <property type="project" value="InterPro"/>
</dbReference>
<dbReference type="AlphaFoldDB" id="A0A5D3CXW3"/>
<dbReference type="EMBL" id="SSTD01008307">
    <property type="protein sequence ID" value="TYK16382.1"/>
    <property type="molecule type" value="Genomic_DNA"/>
</dbReference>
<evidence type="ECO:0000313" key="3">
    <source>
        <dbReference type="EMBL" id="TYK16382.1"/>
    </source>
</evidence>
<dbReference type="Pfam" id="PF10551">
    <property type="entry name" value="MULE"/>
    <property type="match status" value="1"/>
</dbReference>
<dbReference type="InterPro" id="IPR018289">
    <property type="entry name" value="MULE_transposase_dom"/>
</dbReference>
<proteinExistence type="predicted"/>
<dbReference type="PANTHER" id="PTHR46033">
    <property type="entry name" value="PROTEIN MAIN-LIKE 2"/>
    <property type="match status" value="1"/>
</dbReference>
<name>A0A5D3CXW3_CUCMM</name>
<protein>
    <submittedName>
        <fullName evidence="3">Serine/threonine-protein phosphatase 7 long form-like protein</fullName>
    </submittedName>
</protein>
<feature type="domain" description="MULE transposase" evidence="2">
    <location>
        <begin position="92"/>
        <end position="189"/>
    </location>
</feature>
<dbReference type="InterPro" id="IPR019557">
    <property type="entry name" value="AminoTfrase-like_pln_mobile"/>
</dbReference>
<feature type="domain" description="Aminotransferase-like plant mobile" evidence="1">
    <location>
        <begin position="286"/>
        <end position="430"/>
    </location>
</feature>
<comment type="caution">
    <text evidence="3">The sequence shown here is derived from an EMBL/GenBank/DDBJ whole genome shotgun (WGS) entry which is preliminary data.</text>
</comment>
<reference evidence="3 4" key="1">
    <citation type="submission" date="2019-08" db="EMBL/GenBank/DDBJ databases">
        <title>Draft genome sequences of two oriental melons (Cucumis melo L. var makuwa).</title>
        <authorList>
            <person name="Kwon S.-Y."/>
        </authorList>
    </citation>
    <scope>NUCLEOTIDE SEQUENCE [LARGE SCALE GENOMIC DNA]</scope>
    <source>
        <strain evidence="4">cv. Chang Bougi</strain>
        <tissue evidence="3">Leaf</tissue>
    </source>
</reference>